<dbReference type="Gene3D" id="2.40.110.10">
    <property type="entry name" value="Butyryl-CoA Dehydrogenase, subunit A, domain 2"/>
    <property type="match status" value="1"/>
</dbReference>
<dbReference type="Pfam" id="PF00441">
    <property type="entry name" value="Acyl-CoA_dh_1"/>
    <property type="match status" value="1"/>
</dbReference>
<evidence type="ECO:0000256" key="6">
    <source>
        <dbReference type="RuleBase" id="RU362125"/>
    </source>
</evidence>
<organism evidence="10 11">
    <name type="scientific">Candidatus Flavonifractor intestinipullorum</name>
    <dbReference type="NCBI Taxonomy" id="2838587"/>
    <lineage>
        <taxon>Bacteria</taxon>
        <taxon>Bacillati</taxon>
        <taxon>Bacillota</taxon>
        <taxon>Clostridia</taxon>
        <taxon>Eubacteriales</taxon>
        <taxon>Oscillospiraceae</taxon>
        <taxon>Flavonifractor</taxon>
    </lineage>
</organism>
<evidence type="ECO:0000256" key="1">
    <source>
        <dbReference type="ARBA" id="ARBA00001974"/>
    </source>
</evidence>
<comment type="cofactor">
    <cofactor evidence="1 6">
        <name>FAD</name>
        <dbReference type="ChEBI" id="CHEBI:57692"/>
    </cofactor>
</comment>
<dbReference type="AlphaFoldDB" id="A0A9D2M996"/>
<evidence type="ECO:0000259" key="9">
    <source>
        <dbReference type="Pfam" id="PF02771"/>
    </source>
</evidence>
<dbReference type="Gene3D" id="1.20.140.10">
    <property type="entry name" value="Butyryl-CoA Dehydrogenase, subunit A, domain 3"/>
    <property type="match status" value="1"/>
</dbReference>
<dbReference type="PANTHER" id="PTHR43884">
    <property type="entry name" value="ACYL-COA DEHYDROGENASE"/>
    <property type="match status" value="1"/>
</dbReference>
<dbReference type="PROSITE" id="PS00073">
    <property type="entry name" value="ACYL_COA_DH_2"/>
    <property type="match status" value="1"/>
</dbReference>
<dbReference type="InterPro" id="IPR013786">
    <property type="entry name" value="AcylCoA_DH/ox_N"/>
</dbReference>
<dbReference type="PIRSF" id="PIRSF016578">
    <property type="entry name" value="HsaA"/>
    <property type="match status" value="1"/>
</dbReference>
<feature type="domain" description="Acyl-CoA dehydrogenase/oxidase C-terminal" evidence="7">
    <location>
        <begin position="229"/>
        <end position="377"/>
    </location>
</feature>
<evidence type="ECO:0000256" key="2">
    <source>
        <dbReference type="ARBA" id="ARBA00009347"/>
    </source>
</evidence>
<proteinExistence type="inferred from homology"/>
<dbReference type="InterPro" id="IPR009100">
    <property type="entry name" value="AcylCoA_DH/oxidase_NM_dom_sf"/>
</dbReference>
<evidence type="ECO:0000256" key="4">
    <source>
        <dbReference type="ARBA" id="ARBA00022827"/>
    </source>
</evidence>
<keyword evidence="3 6" id="KW-0285">Flavoprotein</keyword>
<dbReference type="InterPro" id="IPR009075">
    <property type="entry name" value="AcylCo_DH/oxidase_C"/>
</dbReference>
<dbReference type="SUPFAM" id="SSF56645">
    <property type="entry name" value="Acyl-CoA dehydrogenase NM domain-like"/>
    <property type="match status" value="1"/>
</dbReference>
<dbReference type="Gene3D" id="1.10.540.10">
    <property type="entry name" value="Acyl-CoA dehydrogenase/oxidase, N-terminal domain"/>
    <property type="match status" value="1"/>
</dbReference>
<keyword evidence="4 6" id="KW-0274">FAD</keyword>
<evidence type="ECO:0000256" key="5">
    <source>
        <dbReference type="ARBA" id="ARBA00023002"/>
    </source>
</evidence>
<evidence type="ECO:0000313" key="10">
    <source>
        <dbReference type="EMBL" id="HJB56560.1"/>
    </source>
</evidence>
<name>A0A9D2M996_9FIRM</name>
<feature type="domain" description="Acyl-CoA dehydrogenase/oxidase N-terminal" evidence="9">
    <location>
        <begin position="6"/>
        <end position="117"/>
    </location>
</feature>
<dbReference type="InterPro" id="IPR006091">
    <property type="entry name" value="Acyl-CoA_Oxase/DH_mid-dom"/>
</dbReference>
<accession>A0A9D2M996</accession>
<dbReference type="InterPro" id="IPR006089">
    <property type="entry name" value="Acyl-CoA_DH_CS"/>
</dbReference>
<protein>
    <submittedName>
        <fullName evidence="10">Acyl-CoA dehydrogenase</fullName>
    </submittedName>
</protein>
<evidence type="ECO:0000256" key="3">
    <source>
        <dbReference type="ARBA" id="ARBA00022630"/>
    </source>
</evidence>
<gene>
    <name evidence="10" type="ORF">H9714_03315</name>
</gene>
<dbReference type="Pfam" id="PF02771">
    <property type="entry name" value="Acyl-CoA_dh_N"/>
    <property type="match status" value="1"/>
</dbReference>
<keyword evidence="5 6" id="KW-0560">Oxidoreductase</keyword>
<dbReference type="SUPFAM" id="SSF47203">
    <property type="entry name" value="Acyl-CoA dehydrogenase C-terminal domain-like"/>
    <property type="match status" value="1"/>
</dbReference>
<reference evidence="10" key="1">
    <citation type="journal article" date="2021" name="PeerJ">
        <title>Extensive microbial diversity within the chicken gut microbiome revealed by metagenomics and culture.</title>
        <authorList>
            <person name="Gilroy R."/>
            <person name="Ravi A."/>
            <person name="Getino M."/>
            <person name="Pursley I."/>
            <person name="Horton D.L."/>
            <person name="Alikhan N.F."/>
            <person name="Baker D."/>
            <person name="Gharbi K."/>
            <person name="Hall N."/>
            <person name="Watson M."/>
            <person name="Adriaenssens E.M."/>
            <person name="Foster-Nyarko E."/>
            <person name="Jarju S."/>
            <person name="Secka A."/>
            <person name="Antonio M."/>
            <person name="Oren A."/>
            <person name="Chaudhuri R.R."/>
            <person name="La Ragione R."/>
            <person name="Hildebrand F."/>
            <person name="Pallen M.J."/>
        </authorList>
    </citation>
    <scope>NUCLEOTIDE SEQUENCE</scope>
    <source>
        <strain evidence="10">CHK189-11263</strain>
    </source>
</reference>
<dbReference type="EMBL" id="DWYC01000036">
    <property type="protein sequence ID" value="HJB56560.1"/>
    <property type="molecule type" value="Genomic_DNA"/>
</dbReference>
<reference evidence="10" key="2">
    <citation type="submission" date="2021-04" db="EMBL/GenBank/DDBJ databases">
        <authorList>
            <person name="Gilroy R."/>
        </authorList>
    </citation>
    <scope>NUCLEOTIDE SEQUENCE</scope>
    <source>
        <strain evidence="10">CHK189-11263</strain>
    </source>
</reference>
<dbReference type="FunFam" id="1.10.540.10:FF:000002">
    <property type="entry name" value="Acyl-CoA dehydrogenase FadE19"/>
    <property type="match status" value="1"/>
</dbReference>
<dbReference type="InterPro" id="IPR037069">
    <property type="entry name" value="AcylCoA_DH/ox_N_sf"/>
</dbReference>
<dbReference type="FunFam" id="1.20.140.10:FF:000004">
    <property type="entry name" value="Acyl-CoA dehydrogenase FadE25"/>
    <property type="match status" value="1"/>
</dbReference>
<comment type="similarity">
    <text evidence="2 6">Belongs to the acyl-CoA dehydrogenase family.</text>
</comment>
<dbReference type="InterPro" id="IPR036250">
    <property type="entry name" value="AcylCo_DH-like_C"/>
</dbReference>
<dbReference type="GO" id="GO:0003995">
    <property type="term" value="F:acyl-CoA dehydrogenase activity"/>
    <property type="evidence" value="ECO:0007669"/>
    <property type="project" value="InterPro"/>
</dbReference>
<dbReference type="Proteomes" id="UP000824208">
    <property type="component" value="Unassembled WGS sequence"/>
</dbReference>
<dbReference type="PANTHER" id="PTHR43884:SF12">
    <property type="entry name" value="ISOVALERYL-COA DEHYDROGENASE, MITOCHONDRIAL-RELATED"/>
    <property type="match status" value="1"/>
</dbReference>
<dbReference type="Pfam" id="PF02770">
    <property type="entry name" value="Acyl-CoA_dh_M"/>
    <property type="match status" value="1"/>
</dbReference>
<dbReference type="GO" id="GO:0050660">
    <property type="term" value="F:flavin adenine dinucleotide binding"/>
    <property type="evidence" value="ECO:0007669"/>
    <property type="project" value="InterPro"/>
</dbReference>
<evidence type="ECO:0000259" key="7">
    <source>
        <dbReference type="Pfam" id="PF00441"/>
    </source>
</evidence>
<dbReference type="CDD" id="cd01158">
    <property type="entry name" value="SCAD_SBCAD"/>
    <property type="match status" value="1"/>
</dbReference>
<comment type="caution">
    <text evidence="10">The sequence shown here is derived from an EMBL/GenBank/DDBJ whole genome shotgun (WGS) entry which is preliminary data.</text>
</comment>
<evidence type="ECO:0000313" key="11">
    <source>
        <dbReference type="Proteomes" id="UP000824208"/>
    </source>
</evidence>
<sequence>MDFNLSQEQALIQKMVRAFTENEVKPIAAETDKTCEYPRENIEKLFDYGIMGMCVPKEYGGSGADDLSSALAIEELSKACASTGDIVATHNGLCCDPILRNGTEEQKQKYLRMLTQGRKVGAFALTEPNAGSDASKGTTTAVLEGDHYVLNGSKIFITNGYVADVAVVFAMTDPSKGTRGISAFIVESSFPGYSVGKHEEKMGLHGSPTAELVFTDCIVPKENLLGQEGKGFKIAMQTLDGGRIGIAAQALGIAEGAVEEAINYTKGRTQFGKPISLFQNTQFVFADMKVAMEAGRLLTYQAATLKSAGKPFTTEAAMAKLFTSENAMWTTTKALQMFGGYGYTKDYPMERMMRDAKITEIYEGTSEVQRIVISSHMGLK</sequence>
<dbReference type="InterPro" id="IPR046373">
    <property type="entry name" value="Acyl-CoA_Oxase/DH_mid-dom_sf"/>
</dbReference>
<evidence type="ECO:0000259" key="8">
    <source>
        <dbReference type="Pfam" id="PF02770"/>
    </source>
</evidence>
<feature type="domain" description="Acyl-CoA oxidase/dehydrogenase middle" evidence="8">
    <location>
        <begin position="122"/>
        <end position="217"/>
    </location>
</feature>
<dbReference type="FunFam" id="2.40.110.10:FF:000001">
    <property type="entry name" value="Acyl-CoA dehydrogenase, mitochondrial"/>
    <property type="match status" value="1"/>
</dbReference>